<feature type="chain" id="PRO_5035723447" description="Galaxin-like repeats domain-containing protein" evidence="2">
    <location>
        <begin position="25"/>
        <end position="285"/>
    </location>
</feature>
<proteinExistence type="predicted"/>
<reference evidence="4" key="1">
    <citation type="submission" date="2021-04" db="EMBL/GenBank/DDBJ databases">
        <authorList>
            <consortium name="Molecular Ecology Group"/>
        </authorList>
    </citation>
    <scope>NUCLEOTIDE SEQUENCE</scope>
</reference>
<accession>A0A8S3ZDT7</accession>
<dbReference type="AlphaFoldDB" id="A0A8S3ZDT7"/>
<dbReference type="Proteomes" id="UP000678393">
    <property type="component" value="Unassembled WGS sequence"/>
</dbReference>
<sequence length="285" mass="31278">MSPNLMKKVIFLMLAAVAVTVTVAQVPRKGKSRNADTQNPYKKPEQNQDNAVPQSPFTPPHGVVVKEVSTKIPEVSTAPPAVKAVDLKTTDEDRPVSNPGSPFSPPTSSKWQEQKQTARPSAGGNRKPQQQKQHISNGKSSQWLDSLEERQRDNVGSIPPLASIDVGDVNKDSNKSKKRFKVKPNTSVYQEKGQRDIHDAEPGATPWTRYTDKPRINEEVSGSGKANARCGKFKYNPRNQICCQGKVLRRHGVSPACCKGEAYDTVFNKCCNGIISVRTNGQSDC</sequence>
<dbReference type="EMBL" id="CAJHNH020002780">
    <property type="protein sequence ID" value="CAG5127757.1"/>
    <property type="molecule type" value="Genomic_DNA"/>
</dbReference>
<feature type="compositionally biased region" description="Basic and acidic residues" evidence="1">
    <location>
        <begin position="85"/>
        <end position="95"/>
    </location>
</feature>
<gene>
    <name evidence="4" type="ORF">CUNI_LOCUS13315</name>
</gene>
<dbReference type="Pfam" id="PF24748">
    <property type="entry name" value="Galaxin_repeat"/>
    <property type="match status" value="1"/>
</dbReference>
<comment type="caution">
    <text evidence="4">The sequence shown here is derived from an EMBL/GenBank/DDBJ whole genome shotgun (WGS) entry which is preliminary data.</text>
</comment>
<name>A0A8S3ZDT7_9EUPU</name>
<protein>
    <recommendedName>
        <fullName evidence="3">Galaxin-like repeats domain-containing protein</fullName>
    </recommendedName>
</protein>
<dbReference type="InterPro" id="IPR056601">
    <property type="entry name" value="Galaxin_dom"/>
</dbReference>
<feature type="compositionally biased region" description="Polar residues" evidence="1">
    <location>
        <begin position="127"/>
        <end position="142"/>
    </location>
</feature>
<evidence type="ECO:0000313" key="4">
    <source>
        <dbReference type="EMBL" id="CAG5127757.1"/>
    </source>
</evidence>
<feature type="region of interest" description="Disordered" evidence="1">
    <location>
        <begin position="155"/>
        <end position="180"/>
    </location>
</feature>
<evidence type="ECO:0000256" key="2">
    <source>
        <dbReference type="SAM" id="SignalP"/>
    </source>
</evidence>
<feature type="signal peptide" evidence="2">
    <location>
        <begin position="1"/>
        <end position="24"/>
    </location>
</feature>
<organism evidence="4 5">
    <name type="scientific">Candidula unifasciata</name>
    <dbReference type="NCBI Taxonomy" id="100452"/>
    <lineage>
        <taxon>Eukaryota</taxon>
        <taxon>Metazoa</taxon>
        <taxon>Spiralia</taxon>
        <taxon>Lophotrochozoa</taxon>
        <taxon>Mollusca</taxon>
        <taxon>Gastropoda</taxon>
        <taxon>Heterobranchia</taxon>
        <taxon>Euthyneura</taxon>
        <taxon>Panpulmonata</taxon>
        <taxon>Eupulmonata</taxon>
        <taxon>Stylommatophora</taxon>
        <taxon>Helicina</taxon>
        <taxon>Helicoidea</taxon>
        <taxon>Geomitridae</taxon>
        <taxon>Candidula</taxon>
    </lineage>
</organism>
<evidence type="ECO:0000256" key="1">
    <source>
        <dbReference type="SAM" id="MobiDB-lite"/>
    </source>
</evidence>
<dbReference type="OrthoDB" id="5980437at2759"/>
<keyword evidence="2" id="KW-0732">Signal</keyword>
<keyword evidence="5" id="KW-1185">Reference proteome</keyword>
<feature type="region of interest" description="Disordered" evidence="1">
    <location>
        <begin position="28"/>
        <end position="142"/>
    </location>
</feature>
<feature type="compositionally biased region" description="Polar residues" evidence="1">
    <location>
        <begin position="98"/>
        <end position="119"/>
    </location>
</feature>
<evidence type="ECO:0000313" key="5">
    <source>
        <dbReference type="Proteomes" id="UP000678393"/>
    </source>
</evidence>
<feature type="domain" description="Galaxin-like repeats" evidence="3">
    <location>
        <begin position="225"/>
        <end position="285"/>
    </location>
</feature>
<evidence type="ECO:0000259" key="3">
    <source>
        <dbReference type="Pfam" id="PF24748"/>
    </source>
</evidence>